<keyword evidence="4" id="KW-0413">Isomerase</keyword>
<accession>A0ABV8LT00</accession>
<dbReference type="Gene3D" id="2.40.100.10">
    <property type="entry name" value="Cyclophilin-like"/>
    <property type="match status" value="1"/>
</dbReference>
<evidence type="ECO:0000256" key="2">
    <source>
        <dbReference type="SAM" id="Phobius"/>
    </source>
</evidence>
<dbReference type="InterPro" id="IPR029000">
    <property type="entry name" value="Cyclophilin-like_dom_sf"/>
</dbReference>
<gene>
    <name evidence="4" type="ORF">ACFOZ4_20375</name>
</gene>
<keyword evidence="2" id="KW-1133">Transmembrane helix</keyword>
<dbReference type="EC" id="5.2.1.8" evidence="4"/>
<comment type="caution">
    <text evidence="4">The sequence shown here is derived from an EMBL/GenBank/DDBJ whole genome shotgun (WGS) entry which is preliminary data.</text>
</comment>
<dbReference type="InterPro" id="IPR002130">
    <property type="entry name" value="Cyclophilin-type_PPIase_dom"/>
</dbReference>
<protein>
    <submittedName>
        <fullName evidence="4">Peptidylprolyl isomerase</fullName>
        <ecNumber evidence="4">5.2.1.8</ecNumber>
    </submittedName>
</protein>
<keyword evidence="2" id="KW-0472">Membrane</keyword>
<feature type="transmembrane region" description="Helical" evidence="2">
    <location>
        <begin position="35"/>
        <end position="57"/>
    </location>
</feature>
<evidence type="ECO:0000259" key="3">
    <source>
        <dbReference type="PROSITE" id="PS50072"/>
    </source>
</evidence>
<feature type="compositionally biased region" description="Polar residues" evidence="1">
    <location>
        <begin position="275"/>
        <end position="284"/>
    </location>
</feature>
<dbReference type="PROSITE" id="PS50072">
    <property type="entry name" value="CSA_PPIASE_2"/>
    <property type="match status" value="1"/>
</dbReference>
<dbReference type="RefSeq" id="WP_253752098.1">
    <property type="nucleotide sequence ID" value="NZ_JAMZDZ010000001.1"/>
</dbReference>
<dbReference type="GO" id="GO:0003755">
    <property type="term" value="F:peptidyl-prolyl cis-trans isomerase activity"/>
    <property type="evidence" value="ECO:0007669"/>
    <property type="project" value="UniProtKB-EC"/>
</dbReference>
<dbReference type="Proteomes" id="UP001595816">
    <property type="component" value="Unassembled WGS sequence"/>
</dbReference>
<evidence type="ECO:0000256" key="1">
    <source>
        <dbReference type="SAM" id="MobiDB-lite"/>
    </source>
</evidence>
<reference evidence="5" key="1">
    <citation type="journal article" date="2019" name="Int. J. Syst. Evol. Microbiol.">
        <title>The Global Catalogue of Microorganisms (GCM) 10K type strain sequencing project: providing services to taxonomists for standard genome sequencing and annotation.</title>
        <authorList>
            <consortium name="The Broad Institute Genomics Platform"/>
            <consortium name="The Broad Institute Genome Sequencing Center for Infectious Disease"/>
            <person name="Wu L."/>
            <person name="Ma J."/>
        </authorList>
    </citation>
    <scope>NUCLEOTIDE SEQUENCE [LARGE SCALE GENOMIC DNA]</scope>
    <source>
        <strain evidence="5">CGMCC 4.7289</strain>
    </source>
</reference>
<feature type="compositionally biased region" description="Low complexity" evidence="1">
    <location>
        <begin position="285"/>
        <end position="308"/>
    </location>
</feature>
<feature type="domain" description="PPIase cyclophilin-type" evidence="3">
    <location>
        <begin position="99"/>
        <end position="276"/>
    </location>
</feature>
<sequence length="308" mass="31112">MASSKTRARKLARAKLNRQLAREAESQRRGRQVRAGVAVGLAVLLVGVGTAWLLGAFDKDKTPAAQTQCEWTKQDTSANADLVDKGVPTTSGLPDTGTGTMTMALGTGTVTAALDRAGATCGSASLRYLADQNFFNGTACHALTHTDAEGYALACGDPSGKGTGGAAYTFFSEQPAPDATASAAPSAAASASAAPASLRFYQAGTVVMEPAVSGSQFRIFYKDSTVDSAVHNYSVVGQVSSGLNVIEAIAKAGTVANDSGADVKPKTEVKIQTLTVADTQPTTEPTGSAAPTQSAAPTGSASPSATAS</sequence>
<dbReference type="SUPFAM" id="SSF50891">
    <property type="entry name" value="Cyclophilin-like"/>
    <property type="match status" value="1"/>
</dbReference>
<feature type="region of interest" description="Disordered" evidence="1">
    <location>
        <begin position="275"/>
        <end position="308"/>
    </location>
</feature>
<evidence type="ECO:0000313" key="5">
    <source>
        <dbReference type="Proteomes" id="UP001595816"/>
    </source>
</evidence>
<name>A0ABV8LT00_9ACTN</name>
<keyword evidence="5" id="KW-1185">Reference proteome</keyword>
<organism evidence="4 5">
    <name type="scientific">Hamadaea flava</name>
    <dbReference type="NCBI Taxonomy" id="1742688"/>
    <lineage>
        <taxon>Bacteria</taxon>
        <taxon>Bacillati</taxon>
        <taxon>Actinomycetota</taxon>
        <taxon>Actinomycetes</taxon>
        <taxon>Micromonosporales</taxon>
        <taxon>Micromonosporaceae</taxon>
        <taxon>Hamadaea</taxon>
    </lineage>
</organism>
<evidence type="ECO:0000313" key="4">
    <source>
        <dbReference type="EMBL" id="MFC4132974.1"/>
    </source>
</evidence>
<proteinExistence type="predicted"/>
<dbReference type="Pfam" id="PF00160">
    <property type="entry name" value="Pro_isomerase"/>
    <property type="match status" value="1"/>
</dbReference>
<keyword evidence="2" id="KW-0812">Transmembrane</keyword>
<dbReference type="EMBL" id="JBHSAY010000009">
    <property type="protein sequence ID" value="MFC4132974.1"/>
    <property type="molecule type" value="Genomic_DNA"/>
</dbReference>